<dbReference type="GO" id="GO:0004176">
    <property type="term" value="F:ATP-dependent peptidase activity"/>
    <property type="evidence" value="ECO:0007669"/>
    <property type="project" value="InterPro"/>
</dbReference>
<dbReference type="GO" id="GO:0009368">
    <property type="term" value="C:endopeptidase Clp complex"/>
    <property type="evidence" value="ECO:0007669"/>
    <property type="project" value="TreeGrafter"/>
</dbReference>
<evidence type="ECO:0000256" key="4">
    <source>
        <dbReference type="ARBA" id="ARBA00022801"/>
    </source>
</evidence>
<evidence type="ECO:0000256" key="7">
    <source>
        <dbReference type="SAM" id="MobiDB-lite"/>
    </source>
</evidence>
<dbReference type="PANTHER" id="PTHR10381:SF70">
    <property type="entry name" value="ATP-DEPENDENT CLP PROTEASE PROTEOLYTIC SUBUNIT"/>
    <property type="match status" value="1"/>
</dbReference>
<name>M0QRN0_9ACTN</name>
<dbReference type="GO" id="GO:0006515">
    <property type="term" value="P:protein quality control for misfolded or incompletely synthesized proteins"/>
    <property type="evidence" value="ECO:0007669"/>
    <property type="project" value="TreeGrafter"/>
</dbReference>
<keyword evidence="5" id="KW-0720">Serine protease</keyword>
<keyword evidence="3 8" id="KW-0645">Protease</keyword>
<dbReference type="InterPro" id="IPR012106">
    <property type="entry name" value="Phage_Mu_Gp1"/>
</dbReference>
<dbReference type="InterPro" id="IPR023562">
    <property type="entry name" value="ClpP/TepA"/>
</dbReference>
<dbReference type="SUPFAM" id="SSF52096">
    <property type="entry name" value="ClpP/crotonase"/>
    <property type="match status" value="1"/>
</dbReference>
<dbReference type="CDD" id="cd07016">
    <property type="entry name" value="S14_ClpP_1"/>
    <property type="match status" value="1"/>
</dbReference>
<feature type="region of interest" description="Disordered" evidence="7">
    <location>
        <begin position="286"/>
        <end position="307"/>
    </location>
</feature>
<keyword evidence="2" id="KW-0963">Cytoplasm</keyword>
<gene>
    <name evidence="8" type="primary">clpP</name>
    <name evidence="8" type="ORF">GS4_47_00110</name>
</gene>
<dbReference type="AlphaFoldDB" id="M0QRN0"/>
<dbReference type="InterPro" id="IPR029045">
    <property type="entry name" value="ClpP/crotonase-like_dom_sf"/>
</dbReference>
<dbReference type="PRINTS" id="PR00127">
    <property type="entry name" value="CLPPROTEASEP"/>
</dbReference>
<feature type="region of interest" description="Disordered" evidence="7">
    <location>
        <begin position="391"/>
        <end position="421"/>
    </location>
</feature>
<evidence type="ECO:0000256" key="1">
    <source>
        <dbReference type="ARBA" id="ARBA00007039"/>
    </source>
</evidence>
<keyword evidence="9" id="KW-1185">Reference proteome</keyword>
<sequence>MNLTELLNQPAARKLDNARQALHPKAERRSWYEIKAPSNKADDSTTEILIYDVIDPDPWFGGVSAQDFVQGLANVDSESILVRINSPGGDVYDALAITNALRNHDASVTVQIDGLAASAASFIAMAGDEVIVCRNSEMMIHDARGICIGSATDMAEYAQWLHRASDNIASIYAEKTGGEVKDWRKAMTAETWYTAHEAVAAGLADRVLDDDKADSKKAAARFDLRAYAHAGRRQAPAPFIPAASAGLSGKEAPVATLKEGLAERLGIDADADDETTLKALEEALAERADDVTPDGGNGDTEPSVGDLNTAAAKHGLRLVDSAKWDEVTAQAAAGKDARDRQVAGEQAKVVDSAISKGKITSARRDHFLALMKADTEGTTKLLADLPDETAVPLSELGHSTEPDLDSVKNVREGDAYKGLEG</sequence>
<dbReference type="STRING" id="1223545.GS4_47_00110"/>
<dbReference type="InterPro" id="IPR001907">
    <property type="entry name" value="ClpP"/>
</dbReference>
<comment type="caution">
    <text evidence="8">The sequence shown here is derived from an EMBL/GenBank/DDBJ whole genome shotgun (WGS) entry which is preliminary data.</text>
</comment>
<keyword evidence="4" id="KW-0378">Hydrolase</keyword>
<dbReference type="Pfam" id="PF10123">
    <property type="entry name" value="Mu-like_Pro"/>
    <property type="match status" value="1"/>
</dbReference>
<dbReference type="Proteomes" id="UP000011666">
    <property type="component" value="Unassembled WGS sequence"/>
</dbReference>
<dbReference type="Gene3D" id="3.90.226.10">
    <property type="entry name" value="2-enoyl-CoA Hydratase, Chain A, domain 1"/>
    <property type="match status" value="1"/>
</dbReference>
<evidence type="ECO:0000256" key="3">
    <source>
        <dbReference type="ARBA" id="ARBA00022670"/>
    </source>
</evidence>
<accession>M0QRN0</accession>
<dbReference type="NCBIfam" id="NF045542">
    <property type="entry name" value="Clp_rel_HeadMat"/>
    <property type="match status" value="1"/>
</dbReference>
<dbReference type="PANTHER" id="PTHR10381">
    <property type="entry name" value="ATP-DEPENDENT CLP PROTEASE PROTEOLYTIC SUBUNIT"/>
    <property type="match status" value="1"/>
</dbReference>
<reference evidence="8 9" key="1">
    <citation type="submission" date="2013-01" db="EMBL/GenBank/DDBJ databases">
        <title>Whole genome shotgun sequence of Gordonia soli NBRC 108243.</title>
        <authorList>
            <person name="Isaki-Nakamura S."/>
            <person name="Hosoyama A."/>
            <person name="Tsuchikane K."/>
            <person name="Ando Y."/>
            <person name="Baba S."/>
            <person name="Ohji S."/>
            <person name="Hamada M."/>
            <person name="Tamura T."/>
            <person name="Yamazoe A."/>
            <person name="Yamazaki S."/>
            <person name="Fujita N."/>
        </authorList>
    </citation>
    <scope>NUCLEOTIDE SEQUENCE [LARGE SCALE GENOMIC DNA]</scope>
    <source>
        <strain evidence="8 9">NBRC 108243</strain>
    </source>
</reference>
<feature type="compositionally biased region" description="Basic and acidic residues" evidence="7">
    <location>
        <begin position="398"/>
        <end position="421"/>
    </location>
</feature>
<evidence type="ECO:0000256" key="6">
    <source>
        <dbReference type="RuleBase" id="RU003567"/>
    </source>
</evidence>
<dbReference type="EMBL" id="BANX01000047">
    <property type="protein sequence ID" value="GAC71021.1"/>
    <property type="molecule type" value="Genomic_DNA"/>
</dbReference>
<dbReference type="eggNOG" id="COG0740">
    <property type="taxonomic scope" value="Bacteria"/>
</dbReference>
<evidence type="ECO:0000256" key="2">
    <source>
        <dbReference type="ARBA" id="ARBA00022490"/>
    </source>
</evidence>
<comment type="similarity">
    <text evidence="1 6">Belongs to the peptidase S14 family.</text>
</comment>
<evidence type="ECO:0000256" key="5">
    <source>
        <dbReference type="ARBA" id="ARBA00022825"/>
    </source>
</evidence>
<protein>
    <recommendedName>
        <fullName evidence="6">ATP-dependent Clp protease proteolytic subunit</fullName>
    </recommendedName>
</protein>
<dbReference type="Pfam" id="PF00574">
    <property type="entry name" value="CLP_protease"/>
    <property type="match status" value="1"/>
</dbReference>
<proteinExistence type="inferred from homology"/>
<dbReference type="OrthoDB" id="9806592at2"/>
<dbReference type="GO" id="GO:0051117">
    <property type="term" value="F:ATPase binding"/>
    <property type="evidence" value="ECO:0007669"/>
    <property type="project" value="TreeGrafter"/>
</dbReference>
<evidence type="ECO:0000313" key="9">
    <source>
        <dbReference type="Proteomes" id="UP000011666"/>
    </source>
</evidence>
<dbReference type="GO" id="GO:0004252">
    <property type="term" value="F:serine-type endopeptidase activity"/>
    <property type="evidence" value="ECO:0007669"/>
    <property type="project" value="InterPro"/>
</dbReference>
<organism evidence="8 9">
    <name type="scientific">Gordonia soli NBRC 108243</name>
    <dbReference type="NCBI Taxonomy" id="1223545"/>
    <lineage>
        <taxon>Bacteria</taxon>
        <taxon>Bacillati</taxon>
        <taxon>Actinomycetota</taxon>
        <taxon>Actinomycetes</taxon>
        <taxon>Mycobacteriales</taxon>
        <taxon>Gordoniaceae</taxon>
        <taxon>Gordonia</taxon>
    </lineage>
</organism>
<evidence type="ECO:0000313" key="8">
    <source>
        <dbReference type="EMBL" id="GAC71021.1"/>
    </source>
</evidence>